<protein>
    <recommendedName>
        <fullName evidence="9">tRNA(Met) cytidine acetyltransferase TmcA</fullName>
        <ecNumber evidence="9">2.3.1.193</ecNumber>
    </recommendedName>
</protein>
<dbReference type="PANTHER" id="PTHR10925">
    <property type="entry name" value="N-ACETYLTRANSFERASE 10"/>
    <property type="match status" value="1"/>
</dbReference>
<keyword evidence="8 9" id="KW-0012">Acyltransferase</keyword>
<dbReference type="Pfam" id="PF17176">
    <property type="entry name" value="tRNA_bind_3"/>
    <property type="match status" value="1"/>
</dbReference>
<dbReference type="Pfam" id="PF05127">
    <property type="entry name" value="NAT10_TcmA_helicase"/>
    <property type="match status" value="1"/>
</dbReference>
<comment type="subcellular location">
    <subcellularLocation>
        <location evidence="9">Cytoplasm</location>
    </subcellularLocation>
</comment>
<feature type="binding site" evidence="9">
    <location>
        <position position="336"/>
    </location>
    <ligand>
        <name>ATP</name>
        <dbReference type="ChEBI" id="CHEBI:30616"/>
    </ligand>
</feature>
<dbReference type="GO" id="GO:1904812">
    <property type="term" value="P:rRNA acetylation involved in maturation of SSU-rRNA"/>
    <property type="evidence" value="ECO:0007669"/>
    <property type="project" value="TreeGrafter"/>
</dbReference>
<dbReference type="InterPro" id="IPR024914">
    <property type="entry name" value="tRNA_acetyltr_TmcA"/>
</dbReference>
<evidence type="ECO:0000256" key="5">
    <source>
        <dbReference type="ARBA" id="ARBA00022741"/>
    </source>
</evidence>
<dbReference type="FunFam" id="3.40.50.11040:FF:000003">
    <property type="entry name" value="tRNA(Met) cytidine acetyltransferase TmcA"/>
    <property type="match status" value="1"/>
</dbReference>
<dbReference type="PROSITE" id="PS51186">
    <property type="entry name" value="GNAT"/>
    <property type="match status" value="1"/>
</dbReference>
<dbReference type="Pfam" id="PF13718">
    <property type="entry name" value="GNAT_acetyltr_2"/>
    <property type="match status" value="2"/>
</dbReference>
<dbReference type="InterPro" id="IPR000182">
    <property type="entry name" value="GNAT_dom"/>
</dbReference>
<dbReference type="GO" id="GO:0051391">
    <property type="term" value="P:tRNA acetylation"/>
    <property type="evidence" value="ECO:0007669"/>
    <property type="project" value="UniProtKB-UniRule"/>
</dbReference>
<dbReference type="Gene3D" id="3.40.630.30">
    <property type="match status" value="1"/>
</dbReference>
<feature type="domain" description="N-acetyltransferase" evidence="11">
    <location>
        <begin position="427"/>
        <end position="607"/>
    </location>
</feature>
<comment type="caution">
    <text evidence="9">Lacks conserved residue(s) required for the propagation of feature annotation.</text>
</comment>
<dbReference type="Gene3D" id="1.20.120.890">
    <property type="entry name" value="tRNA(Met) cytidine acetyltransferase, tail domain"/>
    <property type="match status" value="1"/>
</dbReference>
<evidence type="ECO:0000256" key="8">
    <source>
        <dbReference type="ARBA" id="ARBA00023315"/>
    </source>
</evidence>
<evidence type="ECO:0000256" key="1">
    <source>
        <dbReference type="ARBA" id="ARBA00022490"/>
    </source>
</evidence>
<gene>
    <name evidence="9" type="primary">tmcA</name>
    <name evidence="12" type="ORF">AB3G37_06140</name>
</gene>
<dbReference type="EMBL" id="CP165628">
    <property type="protein sequence ID" value="XDU73670.1"/>
    <property type="molecule type" value="Genomic_DNA"/>
</dbReference>
<evidence type="ECO:0000256" key="3">
    <source>
        <dbReference type="ARBA" id="ARBA00022679"/>
    </source>
</evidence>
<organism evidence="12">
    <name type="scientific">Rouxiella sp. WC2420</name>
    <dbReference type="NCBI Taxonomy" id="3234145"/>
    <lineage>
        <taxon>Bacteria</taxon>
        <taxon>Pseudomonadati</taxon>
        <taxon>Pseudomonadota</taxon>
        <taxon>Gammaproteobacteria</taxon>
        <taxon>Enterobacterales</taxon>
        <taxon>Yersiniaceae</taxon>
        <taxon>Rouxiella</taxon>
    </lineage>
</organism>
<dbReference type="InterPro" id="IPR016181">
    <property type="entry name" value="Acyl_CoA_acyltransferase"/>
</dbReference>
<evidence type="ECO:0000313" key="12">
    <source>
        <dbReference type="EMBL" id="XDU73670.1"/>
    </source>
</evidence>
<dbReference type="GO" id="GO:0005524">
    <property type="term" value="F:ATP binding"/>
    <property type="evidence" value="ECO:0007669"/>
    <property type="project" value="UniProtKB-UniRule"/>
</dbReference>
<dbReference type="PANTHER" id="PTHR10925:SF5">
    <property type="entry name" value="RNA CYTIDINE ACETYLTRANSFERASE"/>
    <property type="match status" value="1"/>
</dbReference>
<comment type="function">
    <text evidence="9">Catalyzes the formation of N(4)-acetylcytidine (ac(4)C) at the wobble position of tRNA(Met), by using acetyl-CoA as an acetyl donor and ATP (or GTP).</text>
</comment>
<dbReference type="InterPro" id="IPR013562">
    <property type="entry name" value="TmcA/NAT10_N"/>
</dbReference>
<dbReference type="AlphaFoldDB" id="A0AB39VT36"/>
<dbReference type="InterPro" id="IPR027417">
    <property type="entry name" value="P-loop_NTPase"/>
</dbReference>
<keyword evidence="7 9" id="KW-0694">RNA-binding</keyword>
<feature type="binding site" evidence="9">
    <location>
        <begin position="186"/>
        <end position="187"/>
    </location>
    <ligand>
        <name>ATP</name>
        <dbReference type="ChEBI" id="CHEBI:30616"/>
    </ligand>
</feature>
<proteinExistence type="inferred from homology"/>
<comment type="catalytic activity">
    <reaction evidence="9">
        <text>cytidine(34) in elongator tRNA(Met) + acetyl-CoA + ATP + H2O = N(4)-acetylcytidine(34) in elongator tRNA(Met) + ADP + phosphate + CoA + H(+)</text>
        <dbReference type="Rhea" id="RHEA:43788"/>
        <dbReference type="Rhea" id="RHEA-COMP:10693"/>
        <dbReference type="Rhea" id="RHEA-COMP:10694"/>
        <dbReference type="ChEBI" id="CHEBI:15377"/>
        <dbReference type="ChEBI" id="CHEBI:15378"/>
        <dbReference type="ChEBI" id="CHEBI:30616"/>
        <dbReference type="ChEBI" id="CHEBI:43474"/>
        <dbReference type="ChEBI" id="CHEBI:57287"/>
        <dbReference type="ChEBI" id="CHEBI:57288"/>
        <dbReference type="ChEBI" id="CHEBI:74900"/>
        <dbReference type="ChEBI" id="CHEBI:82748"/>
        <dbReference type="ChEBI" id="CHEBI:456216"/>
        <dbReference type="EC" id="2.3.1.193"/>
    </reaction>
</comment>
<dbReference type="HAMAP" id="MF_01886">
    <property type="entry name" value="tRNA_acetyltr_TmcA"/>
    <property type="match status" value="1"/>
</dbReference>
<keyword evidence="2 9" id="KW-0820">tRNA-binding</keyword>
<feature type="compositionally biased region" description="Polar residues" evidence="10">
    <location>
        <begin position="372"/>
        <end position="394"/>
    </location>
</feature>
<evidence type="ECO:0000256" key="10">
    <source>
        <dbReference type="SAM" id="MobiDB-lite"/>
    </source>
</evidence>
<dbReference type="GO" id="GO:0000049">
    <property type="term" value="F:tRNA binding"/>
    <property type="evidence" value="ECO:0007669"/>
    <property type="project" value="UniProtKB-UniRule"/>
</dbReference>
<dbReference type="InterPro" id="IPR033442">
    <property type="entry name" value="TmcA_tRNA_bind"/>
</dbReference>
<sequence length="740" mass="81891">MNPIEPESPTAKLLFSQLIDCQQQMLKQGVRRLLVLSGESDWAAGLVLKLTGHFSGDWLWISSLPQPDFRTLEPEKVNQLLGQEFLHGVFDAREGLNAEALAAFSGVLQAGSWLILLAPAWSTWPLMPDNDSRRWSEHPEAIATPRFVSRFCDYLQQDKQTIIWRQGEACQPQLLKDTGDWFAPKGAPTEQQQSILNLLLQATEGIFVLTAARGRGKSTLAGMLVQHWKGLCWLTAPGKASTRRIAEQSQQGARFFAPDALLAHCESGAPLDADWLLIDEAAAIPAPLLTRLIAFFPRVLLTTTVQGYEGTGRGFLLKFCASLAEWHDLRLVDPIRWAQHDPLERLINKILLFNEPDFTAIKNAAAGNASTVNASASPEPESCSNAQITPSNMGSGLAANGEKQPGDKIIANTADNPSLMSFTWFDAAAWENDPKLLADFYHLLTSAHYRTSPIDLRRMLDAPGMSFSVAKRGEHLAAALWLVEEGELCPALAHEVWAGRRRPRGNLVAQSMAAHGGFPEAAVLHSRRITRIAVAPEHRKQGVGRALVEQQRKIARAQGLDFLSVSFGFTDDLWRFWQRCGFKLVRVGNQREASSGCFAAMAILPLSASGQTFCQQAVQQFLRNSQQVPTEVSVALNQHIHSQDDSSLNDADWRELSGFAFASRSVESSRASLLRLLDQSSLSLPALRASLQSQMTMPEVVSLLGLIGKKALLERWRVETRQALEQLDARQCSRWRDFSE</sequence>
<dbReference type="InterPro" id="IPR032672">
    <property type="entry name" value="TmcA/NAT10/Kre33"/>
</dbReference>
<dbReference type="EC" id="2.3.1.193" evidence="9"/>
<dbReference type="InterPro" id="IPR038321">
    <property type="entry name" value="TmcA_C_sf"/>
</dbReference>
<evidence type="ECO:0000256" key="6">
    <source>
        <dbReference type="ARBA" id="ARBA00022840"/>
    </source>
</evidence>
<reference evidence="12" key="1">
    <citation type="submission" date="2024-07" db="EMBL/GenBank/DDBJ databases">
        <authorList>
            <person name="Biller S.J."/>
        </authorList>
    </citation>
    <scope>NUCLEOTIDE SEQUENCE</scope>
    <source>
        <strain evidence="12">WC2420</strain>
    </source>
</reference>
<dbReference type="CDD" id="cd04301">
    <property type="entry name" value="NAT_SF"/>
    <property type="match status" value="1"/>
</dbReference>
<dbReference type="SUPFAM" id="SSF55729">
    <property type="entry name" value="Acyl-CoA N-acyltransferases (Nat)"/>
    <property type="match status" value="1"/>
</dbReference>
<evidence type="ECO:0000259" key="11">
    <source>
        <dbReference type="PROSITE" id="PS51186"/>
    </source>
</evidence>
<dbReference type="GO" id="GO:1990883">
    <property type="term" value="F:18S rRNA cytidine N-acetyltransferase activity"/>
    <property type="evidence" value="ECO:0007669"/>
    <property type="project" value="TreeGrafter"/>
</dbReference>
<keyword evidence="5 9" id="KW-0547">Nucleotide-binding</keyword>
<comment type="similarity">
    <text evidence="9">Belongs to the TmcA family.</text>
</comment>
<dbReference type="SUPFAM" id="SSF52540">
    <property type="entry name" value="P-loop containing nucleoside triphosphate hydrolases"/>
    <property type="match status" value="1"/>
</dbReference>
<dbReference type="GO" id="GO:0002101">
    <property type="term" value="P:tRNA wobble cytosine modification"/>
    <property type="evidence" value="ECO:0007669"/>
    <property type="project" value="UniProtKB-UniRule"/>
</dbReference>
<dbReference type="GO" id="GO:0005737">
    <property type="term" value="C:cytoplasm"/>
    <property type="evidence" value="ECO:0007669"/>
    <property type="project" value="UniProtKB-SubCell"/>
</dbReference>
<evidence type="ECO:0000256" key="7">
    <source>
        <dbReference type="ARBA" id="ARBA00022884"/>
    </source>
</evidence>
<dbReference type="RefSeq" id="WP_369790036.1">
    <property type="nucleotide sequence ID" value="NZ_CP165628.1"/>
</dbReference>
<dbReference type="GO" id="GO:0051392">
    <property type="term" value="F:tRNA cytidine N4-acetyltransferase activity"/>
    <property type="evidence" value="ECO:0007669"/>
    <property type="project" value="UniProtKB-UniRule"/>
</dbReference>
<feature type="binding site" evidence="9">
    <location>
        <position position="192"/>
    </location>
    <ligand>
        <name>ATP</name>
        <dbReference type="ChEBI" id="CHEBI:30616"/>
    </ligand>
</feature>
<evidence type="ECO:0000256" key="4">
    <source>
        <dbReference type="ARBA" id="ARBA00022694"/>
    </source>
</evidence>
<keyword evidence="3 9" id="KW-0808">Transferase</keyword>
<dbReference type="Gene3D" id="3.40.50.300">
    <property type="entry name" value="P-loop containing nucleotide triphosphate hydrolases"/>
    <property type="match status" value="1"/>
</dbReference>
<evidence type="ECO:0000256" key="2">
    <source>
        <dbReference type="ARBA" id="ARBA00022555"/>
    </source>
</evidence>
<dbReference type="InterPro" id="IPR007807">
    <property type="entry name" value="TcmA/NAT10_helicase"/>
</dbReference>
<keyword evidence="1 9" id="KW-0963">Cytoplasm</keyword>
<feature type="binding site" evidence="9">
    <location>
        <position position="579"/>
    </location>
    <ligand>
        <name>acetyl-CoA</name>
        <dbReference type="ChEBI" id="CHEBI:57288"/>
    </ligand>
</feature>
<evidence type="ECO:0000256" key="9">
    <source>
        <dbReference type="HAMAP-Rule" id="MF_01886"/>
    </source>
</evidence>
<feature type="region of interest" description="Disordered" evidence="10">
    <location>
        <begin position="372"/>
        <end position="406"/>
    </location>
</feature>
<accession>A0AB39VT36</accession>
<feature type="binding site" evidence="9">
    <location>
        <begin position="532"/>
        <end position="534"/>
    </location>
    <ligand>
        <name>acetyl-CoA</name>
        <dbReference type="ChEBI" id="CHEBI:57288"/>
    </ligand>
</feature>
<keyword evidence="6 9" id="KW-0067">ATP-binding</keyword>
<keyword evidence="4 9" id="KW-0819">tRNA processing</keyword>
<dbReference type="FunFam" id="3.40.50.300:FF:001011">
    <property type="entry name" value="tRNA(Met) cytidine acetyltransferase TmcA"/>
    <property type="match status" value="1"/>
</dbReference>
<name>A0AB39VT36_9GAMM</name>
<dbReference type="Gene3D" id="3.40.50.11040">
    <property type="match status" value="1"/>
</dbReference>
<dbReference type="Pfam" id="PF08351">
    <property type="entry name" value="TmcA_N"/>
    <property type="match status" value="1"/>
</dbReference>